<dbReference type="InterPro" id="IPR036640">
    <property type="entry name" value="ABC1_TM_sf"/>
</dbReference>
<feature type="domain" description="ABC transmembrane type-1" evidence="16">
    <location>
        <begin position="298"/>
        <end position="577"/>
    </location>
</feature>
<feature type="region of interest" description="Disordered" evidence="13">
    <location>
        <begin position="885"/>
        <end position="934"/>
    </location>
</feature>
<dbReference type="FunFam" id="1.20.1560.10:FF:000001">
    <property type="entry name" value="ATP-binding cassette subfamily C member 1"/>
    <property type="match status" value="1"/>
</dbReference>
<evidence type="ECO:0000313" key="17">
    <source>
        <dbReference type="EMBL" id="KAE9962133.1"/>
    </source>
</evidence>
<dbReference type="CDD" id="cd03244">
    <property type="entry name" value="ABCC_MRP_domain2"/>
    <property type="match status" value="1"/>
</dbReference>
<dbReference type="GO" id="GO:0016887">
    <property type="term" value="F:ATP hydrolysis activity"/>
    <property type="evidence" value="ECO:0007669"/>
    <property type="project" value="InterPro"/>
</dbReference>
<dbReference type="SMART" id="SM00382">
    <property type="entry name" value="AAA"/>
    <property type="match status" value="2"/>
</dbReference>
<evidence type="ECO:0000256" key="5">
    <source>
        <dbReference type="ARBA" id="ARBA00022554"/>
    </source>
</evidence>
<evidence type="ECO:0000256" key="11">
    <source>
        <dbReference type="ARBA" id="ARBA00022989"/>
    </source>
</evidence>
<dbReference type="CDD" id="cd03250">
    <property type="entry name" value="ABCC_MRP_domain1"/>
    <property type="match status" value="1"/>
</dbReference>
<gene>
    <name evidence="17" type="ORF">BLS_000780</name>
</gene>
<evidence type="ECO:0000259" key="16">
    <source>
        <dbReference type="PROSITE" id="PS50929"/>
    </source>
</evidence>
<feature type="domain" description="ABC transmembrane type-1" evidence="16">
    <location>
        <begin position="963"/>
        <end position="1244"/>
    </location>
</feature>
<feature type="transmembrane region" description="Helical" evidence="14">
    <location>
        <begin position="1000"/>
        <end position="1024"/>
    </location>
</feature>
<dbReference type="FunFam" id="3.40.50.300:FF:000450">
    <property type="entry name" value="ABC transporter C family member 2"/>
    <property type="match status" value="1"/>
</dbReference>
<dbReference type="GO" id="GO:0140359">
    <property type="term" value="F:ABC-type transporter activity"/>
    <property type="evidence" value="ECO:0007669"/>
    <property type="project" value="InterPro"/>
</dbReference>
<feature type="transmembrane region" description="Helical" evidence="14">
    <location>
        <begin position="1090"/>
        <end position="1114"/>
    </location>
</feature>
<dbReference type="Pfam" id="PF24357">
    <property type="entry name" value="TMD0_ABC"/>
    <property type="match status" value="1"/>
</dbReference>
<sequence length="1528" mass="169388">MVHIPRTVSLTFRNSTALIRRPFCHNSEGWGPLSVHRYDFTPCFVDVPFAVIASFGILTGAFTVWRLLTKSSKQATEKDWHYYTKLGLVAGVALTTTFEGYLQITSHTRTWFGDFRFWTTFLQILSLGTVFSIHELEHERSRMPSGTALFYWLFYILASIAKTRSLYIRNFTHHKSLFALVATNLVLAITVFVLELLVPKKQSMYRTISDEKECPAEYSNIFSILAFGWLTPLMKRGYKTYLTQEDLWDLAERNTSKTNGKKFSLTWEVEARRKSPSVWRALIKSFGRPYLGFVPVKLAGDILSYAQPTLLRMLISFVDSYQTETPDPLFRGFLIAMAMFSVSFTQSVCNNQFMNWIFELSSTIKAGLIANIYKKAMRLSNAGREAKSTGDIVNLMAVDTQRISDLSRQGHQLWSSPFQIILCMGSLFHLLGWVGLAGVVVMAVMVPVNIFIAGIMKKFQHVQMKNKDERTRVTTEILNNIKSIKLYSWTSAFADKLAHIRNDKELKTLRKIGGAQAASRFCWNTTPFLVSCATFTLYVVVNKAPLSVDLVFPALTLFNLLTMPLTQLPNIITSVVESTVAANRLKSFLLAGEVQNDAVESLPAATEDGQESVKLQGASFTCGSSDSKQVLSDISFVACKGELNCIVGRVGSGKSSLLQAILGDLHKVNGGVSVRGTIAYVAQNAWIMNASVKDNVLFGHRFDPKFYDRTLKACALIEDLAILPDGDRTEVGEKGISLSGGQKARLQLARAVYARADVYIFDDILSAVDQHVGRHIINQVVGPRGLLRRKTRILATNSIPVLKEANHILMLRGGHIVEEGSHWDVLAKNGEIASLIKTVKSSSEQAGSPGESASSSLVKATSGLDSVSDSDDEFLSSFAEKTSFDEERDDFDQPLPLRSSVSKSSKKGTGDEEMTLLPMLDEPKPKELVSRQTKEKSEKGKVKWSVYIAYARACNYHAVCVWLFTVAAVQALQVSGSIWLKNWAELNEKLGGNSDIAKNLSVYFAFGFAASAMLVVQTMIMWVYCSIQASKHLHESMASAMFRSPMSFFETTPVGRILNRFSADMFRVDEAIGKSFSEFFSNASKAGCTLIVICATTPIFTAVLPPLAALYLYIQRYYLRSNRELKRLESISRSPIYAHFQESLGGLSTIRAFKQQKRWAWESENRVDNNMKAILPSIYANRWLGIRLEFVGSLVVFSAASLSILAVINGGNVSAGMVGLAMSYALQITQALSWIVRLSVDVETNIVSVERVLEYAQLPSEAEEIVRNNRPQPTWPANGAIQFNDYSMRYRPGLELVLKNIGLSINAREKIGVVGRTGAGKSSLTLSLFRIIEAASGGISIDNIDTSAIGLRDLRSKLAIIPQDAALFEGTIRDNLDPSRVKKDEELWDALEHARLKQHVEKMPGGLDAAVQEGGSNLSQGQKQLVSLARALLTDSSILLLDEATAAVDVETDALLQETLRSDLFTNRTIITIAHRINTVIDSDRIIVLSRGEVQEFGTPGELIRSKGQFFELAKEAGLLDDANLIGE</sequence>
<dbReference type="GO" id="GO:0005524">
    <property type="term" value="F:ATP binding"/>
    <property type="evidence" value="ECO:0007669"/>
    <property type="project" value="UniProtKB-KW"/>
</dbReference>
<feature type="domain" description="ABC transporter" evidence="15">
    <location>
        <begin position="1281"/>
        <end position="1516"/>
    </location>
</feature>
<proteinExistence type="inferred from homology"/>
<dbReference type="InterPro" id="IPR003593">
    <property type="entry name" value="AAA+_ATPase"/>
</dbReference>
<evidence type="ECO:0000256" key="6">
    <source>
        <dbReference type="ARBA" id="ARBA00022692"/>
    </source>
</evidence>
<feature type="transmembrane region" description="Helical" evidence="14">
    <location>
        <begin position="177"/>
        <end position="198"/>
    </location>
</feature>
<evidence type="ECO:0000256" key="4">
    <source>
        <dbReference type="ARBA" id="ARBA00022553"/>
    </source>
</evidence>
<keyword evidence="6 14" id="KW-0812">Transmembrane</keyword>
<keyword evidence="9" id="KW-0067">ATP-binding</keyword>
<dbReference type="Pfam" id="PF00664">
    <property type="entry name" value="ABC_membrane"/>
    <property type="match status" value="2"/>
</dbReference>
<dbReference type="CDD" id="cd18603">
    <property type="entry name" value="ABC_6TM_MRP1_2_3_6_D2_like"/>
    <property type="match status" value="1"/>
</dbReference>
<feature type="domain" description="ABC transporter" evidence="15">
    <location>
        <begin position="613"/>
        <end position="838"/>
    </location>
</feature>
<feature type="transmembrane region" description="Helical" evidence="14">
    <location>
        <begin position="1190"/>
        <end position="1208"/>
    </location>
</feature>
<dbReference type="GO" id="GO:0000329">
    <property type="term" value="C:fungal-type vacuole membrane"/>
    <property type="evidence" value="ECO:0007669"/>
    <property type="project" value="UniProtKB-ARBA"/>
</dbReference>
<dbReference type="InterPro" id="IPR011527">
    <property type="entry name" value="ABC1_TM_dom"/>
</dbReference>
<dbReference type="Proteomes" id="UP000433883">
    <property type="component" value="Unassembled WGS sequence"/>
</dbReference>
<dbReference type="PROSITE" id="PS50893">
    <property type="entry name" value="ABC_TRANSPORTER_2"/>
    <property type="match status" value="2"/>
</dbReference>
<protein>
    <submittedName>
        <fullName evidence="17">Uncharacterized protein</fullName>
    </submittedName>
</protein>
<dbReference type="InterPro" id="IPR050173">
    <property type="entry name" value="ABC_transporter_C-like"/>
</dbReference>
<feature type="compositionally biased region" description="Basic and acidic residues" evidence="13">
    <location>
        <begin position="921"/>
        <end position="934"/>
    </location>
</feature>
<dbReference type="InterPro" id="IPR003439">
    <property type="entry name" value="ABC_transporter-like_ATP-bd"/>
</dbReference>
<dbReference type="InterPro" id="IPR056227">
    <property type="entry name" value="TMD0_ABC"/>
</dbReference>
<evidence type="ECO:0000256" key="8">
    <source>
        <dbReference type="ARBA" id="ARBA00022741"/>
    </source>
</evidence>
<feature type="transmembrane region" description="Helical" evidence="14">
    <location>
        <begin position="437"/>
        <end position="456"/>
    </location>
</feature>
<keyword evidence="10" id="KW-1278">Translocase</keyword>
<dbReference type="PANTHER" id="PTHR24223">
    <property type="entry name" value="ATP-BINDING CASSETTE SUB-FAMILY C"/>
    <property type="match status" value="1"/>
</dbReference>
<dbReference type="SUPFAM" id="SSF52540">
    <property type="entry name" value="P-loop containing nucleoside triphosphate hydrolases"/>
    <property type="match status" value="2"/>
</dbReference>
<evidence type="ECO:0000256" key="12">
    <source>
        <dbReference type="ARBA" id="ARBA00023136"/>
    </source>
</evidence>
<feature type="transmembrane region" description="Helical" evidence="14">
    <location>
        <begin position="118"/>
        <end position="136"/>
    </location>
</feature>
<dbReference type="FunFam" id="1.20.1560.10:FF:000020">
    <property type="entry name" value="ABC metal ion transporter"/>
    <property type="match status" value="1"/>
</dbReference>
<dbReference type="InterPro" id="IPR017871">
    <property type="entry name" value="ABC_transporter-like_CS"/>
</dbReference>
<evidence type="ECO:0000256" key="3">
    <source>
        <dbReference type="ARBA" id="ARBA00022448"/>
    </source>
</evidence>
<feature type="transmembrane region" description="Helical" evidence="14">
    <location>
        <begin position="148"/>
        <end position="165"/>
    </location>
</feature>
<dbReference type="Gene3D" id="1.20.1560.10">
    <property type="entry name" value="ABC transporter type 1, transmembrane domain"/>
    <property type="match status" value="2"/>
</dbReference>
<evidence type="ECO:0000313" key="18">
    <source>
        <dbReference type="Proteomes" id="UP000433883"/>
    </source>
</evidence>
<evidence type="ECO:0000256" key="13">
    <source>
        <dbReference type="SAM" id="MobiDB-lite"/>
    </source>
</evidence>
<dbReference type="PROSITE" id="PS50929">
    <property type="entry name" value="ABC_TM1F"/>
    <property type="match status" value="2"/>
</dbReference>
<evidence type="ECO:0000259" key="15">
    <source>
        <dbReference type="PROSITE" id="PS50893"/>
    </source>
</evidence>
<keyword evidence="3" id="KW-0813">Transport</keyword>
<keyword evidence="12 14" id="KW-0472">Membrane</keyword>
<dbReference type="Pfam" id="PF00005">
    <property type="entry name" value="ABC_tran"/>
    <property type="match status" value="2"/>
</dbReference>
<keyword evidence="5" id="KW-0926">Vacuole</keyword>
<feature type="transmembrane region" description="Helical" evidence="14">
    <location>
        <begin position="961"/>
        <end position="980"/>
    </location>
</feature>
<dbReference type="InterPro" id="IPR027417">
    <property type="entry name" value="P-loop_NTPase"/>
</dbReference>
<comment type="similarity">
    <text evidence="2">Belongs to the ABC transporter superfamily. ABCC family. Conjugate transporter (TC 3.A.1.208) subfamily.</text>
</comment>
<keyword evidence="4" id="KW-0597">Phosphoprotein</keyword>
<name>A0A8H3U375_VENIN</name>
<accession>A0A8H3U375</accession>
<feature type="transmembrane region" description="Helical" evidence="14">
    <location>
        <begin position="47"/>
        <end position="68"/>
    </location>
</feature>
<dbReference type="GO" id="GO:0042592">
    <property type="term" value="P:homeostatic process"/>
    <property type="evidence" value="ECO:0007669"/>
    <property type="project" value="UniProtKB-ARBA"/>
</dbReference>
<keyword evidence="11 14" id="KW-1133">Transmembrane helix</keyword>
<organism evidence="17 18">
    <name type="scientific">Venturia inaequalis</name>
    <name type="common">Apple scab fungus</name>
    <dbReference type="NCBI Taxonomy" id="5025"/>
    <lineage>
        <taxon>Eukaryota</taxon>
        <taxon>Fungi</taxon>
        <taxon>Dikarya</taxon>
        <taxon>Ascomycota</taxon>
        <taxon>Pezizomycotina</taxon>
        <taxon>Dothideomycetes</taxon>
        <taxon>Pleosporomycetidae</taxon>
        <taxon>Venturiales</taxon>
        <taxon>Venturiaceae</taxon>
        <taxon>Venturia</taxon>
    </lineage>
</organism>
<comment type="caution">
    <text evidence="17">The sequence shown here is derived from an EMBL/GenBank/DDBJ whole genome shotgun (WGS) entry which is preliminary data.</text>
</comment>
<dbReference type="FunFam" id="3.40.50.300:FF:000565">
    <property type="entry name" value="ABC bile acid transporter"/>
    <property type="match status" value="1"/>
</dbReference>
<reference evidence="17 18" key="1">
    <citation type="submission" date="2019-11" db="EMBL/GenBank/DDBJ databases">
        <title>Venturia inaequalis Genome Resource.</title>
        <authorList>
            <person name="Lichtner F.J."/>
        </authorList>
    </citation>
    <scope>NUCLEOTIDE SEQUENCE [LARGE SCALE GENOMIC DNA]</scope>
    <source>
        <strain evidence="17">Bline_iso_100314</strain>
    </source>
</reference>
<dbReference type="PROSITE" id="PS00211">
    <property type="entry name" value="ABC_TRANSPORTER_1"/>
    <property type="match status" value="2"/>
</dbReference>
<dbReference type="SUPFAM" id="SSF90123">
    <property type="entry name" value="ABC transporter transmembrane region"/>
    <property type="match status" value="2"/>
</dbReference>
<feature type="transmembrane region" description="Helical" evidence="14">
    <location>
        <begin position="521"/>
        <end position="541"/>
    </location>
</feature>
<evidence type="ECO:0000256" key="14">
    <source>
        <dbReference type="SAM" id="Phobius"/>
    </source>
</evidence>
<evidence type="ECO:0000256" key="9">
    <source>
        <dbReference type="ARBA" id="ARBA00022840"/>
    </source>
</evidence>
<evidence type="ECO:0000256" key="1">
    <source>
        <dbReference type="ARBA" id="ARBA00004128"/>
    </source>
</evidence>
<evidence type="ECO:0000256" key="2">
    <source>
        <dbReference type="ARBA" id="ARBA00009726"/>
    </source>
</evidence>
<dbReference type="EMBL" id="WNWQ01001155">
    <property type="protein sequence ID" value="KAE9962133.1"/>
    <property type="molecule type" value="Genomic_DNA"/>
</dbReference>
<keyword evidence="7" id="KW-0677">Repeat</keyword>
<comment type="subcellular location">
    <subcellularLocation>
        <location evidence="1">Vacuole membrane</location>
        <topology evidence="1">Multi-pass membrane protein</topology>
    </subcellularLocation>
</comment>
<evidence type="ECO:0000256" key="10">
    <source>
        <dbReference type="ARBA" id="ARBA00022967"/>
    </source>
</evidence>
<keyword evidence="8" id="KW-0547">Nucleotide-binding</keyword>
<dbReference type="Gene3D" id="3.40.50.300">
    <property type="entry name" value="P-loop containing nucleotide triphosphate hydrolases"/>
    <property type="match status" value="2"/>
</dbReference>
<dbReference type="PANTHER" id="PTHR24223:SF443">
    <property type="entry name" value="MULTIDRUG-RESISTANCE LIKE PROTEIN 1, ISOFORM I"/>
    <property type="match status" value="1"/>
</dbReference>
<feature type="transmembrane region" description="Helical" evidence="14">
    <location>
        <begin position="80"/>
        <end position="98"/>
    </location>
</feature>
<dbReference type="CDD" id="cd18595">
    <property type="entry name" value="ABC_6TM_MRP1_2_3_6_D1_like"/>
    <property type="match status" value="1"/>
</dbReference>
<evidence type="ECO:0000256" key="7">
    <source>
        <dbReference type="ARBA" id="ARBA00022737"/>
    </source>
</evidence>